<gene>
    <name evidence="3" type="ORF">BH719_07945</name>
</gene>
<reference evidence="3 4" key="1">
    <citation type="submission" date="2016-09" db="EMBL/GenBank/DDBJ databases">
        <title>Complete genome sequence of Actinomyces hongkongensis HKU8.</title>
        <authorList>
            <person name="Gao Y.-X."/>
            <person name="Zhou Y.-Y."/>
            <person name="Xie Y."/>
            <person name="Wang M."/>
            <person name="Wang S.-J."/>
            <person name="Shen S.-G."/>
        </authorList>
    </citation>
    <scope>NUCLEOTIDE SEQUENCE [LARGE SCALE GENOMIC DNA]</scope>
    <source>
        <strain evidence="3 4">HKU8</strain>
    </source>
</reference>
<evidence type="ECO:0000256" key="2">
    <source>
        <dbReference type="SAM" id="Phobius"/>
    </source>
</evidence>
<keyword evidence="2" id="KW-0812">Transmembrane</keyword>
<feature type="region of interest" description="Disordered" evidence="1">
    <location>
        <begin position="1"/>
        <end position="23"/>
    </location>
</feature>
<feature type="transmembrane region" description="Helical" evidence="2">
    <location>
        <begin position="28"/>
        <end position="46"/>
    </location>
</feature>
<dbReference type="InterPro" id="IPR011044">
    <property type="entry name" value="Quino_amine_DH_bsu"/>
</dbReference>
<keyword evidence="2" id="KW-1133">Transmembrane helix</keyword>
<dbReference type="RefSeq" id="WP_009744311.1">
    <property type="nucleotide sequence ID" value="NZ_CP017298.1"/>
</dbReference>
<dbReference type="STRING" id="178339.BH719_07945"/>
<dbReference type="KEGG" id="phon:BH719_07945"/>
<keyword evidence="4" id="KW-1185">Reference proteome</keyword>
<dbReference type="Proteomes" id="UP000095214">
    <property type="component" value="Chromosome"/>
</dbReference>
<evidence type="ECO:0000256" key="1">
    <source>
        <dbReference type="SAM" id="MobiDB-lite"/>
    </source>
</evidence>
<name>A0A1D8B3R8_9ACTO</name>
<evidence type="ECO:0000313" key="4">
    <source>
        <dbReference type="Proteomes" id="UP000095214"/>
    </source>
</evidence>
<organism evidence="3 4">
    <name type="scientific">Pauljensenia hongkongensis</name>
    <dbReference type="NCBI Taxonomy" id="178339"/>
    <lineage>
        <taxon>Bacteria</taxon>
        <taxon>Bacillati</taxon>
        <taxon>Actinomycetota</taxon>
        <taxon>Actinomycetes</taxon>
        <taxon>Actinomycetales</taxon>
        <taxon>Actinomycetaceae</taxon>
        <taxon>Pauljensenia</taxon>
    </lineage>
</organism>
<proteinExistence type="predicted"/>
<dbReference type="SUPFAM" id="SSF50969">
    <property type="entry name" value="YVTN repeat-like/Quinoprotein amine dehydrogenase"/>
    <property type="match status" value="1"/>
</dbReference>
<feature type="compositionally biased region" description="Low complexity" evidence="1">
    <location>
        <begin position="8"/>
        <end position="20"/>
    </location>
</feature>
<evidence type="ECO:0000313" key="3">
    <source>
        <dbReference type="EMBL" id="AOS47780.1"/>
    </source>
</evidence>
<sequence>MTHGSEQRTTAGAPAGASSARQRRRRTTALAALGAVVVLVVALALVRDHVFSSPAPVLLPSQPPRAQGYTGDHQDTGRPAPSWSGGVDTAWSIRTFDDNWRASKNAIRSAEFAASGDGRVFTAFEAEVGDGFQVASINVTGPAPVVEWMHFYPHHTDDAPLITTDTGLVIADLVIDSSTGESTPAPWADESFMATPRAHVNGTLVVCGAGSCSGWRQDTGPGQWTRQWKASGDGLRPTSPLTPAGSGASTWLLVSSSSAGPVTILDPSTGELRDLPPEQPSGVWGDRQVYAASDGWAVVSAEAGQVLTYTPDGQASGAYPYNPDIDSGSHRFALPVGGRTPTAGDVAAFVTTGTAPWADGVLRVLGAQESRPCATYSFTPTAEGAPTRKATVNHVPYAKPVDGKCAFAYLPRQTRVSADGAVLFTASRYDGASLVDLGGSGAFGRAGEARLGPAHWLYDDLVVSADPYGIAAFAPKEP</sequence>
<feature type="region of interest" description="Disordered" evidence="1">
    <location>
        <begin position="56"/>
        <end position="85"/>
    </location>
</feature>
<protein>
    <submittedName>
        <fullName evidence="3">Uncharacterized protein</fullName>
    </submittedName>
</protein>
<dbReference type="AlphaFoldDB" id="A0A1D8B3R8"/>
<accession>A0A1D8B3R8</accession>
<keyword evidence="2" id="KW-0472">Membrane</keyword>
<dbReference type="EMBL" id="CP017298">
    <property type="protein sequence ID" value="AOS47780.1"/>
    <property type="molecule type" value="Genomic_DNA"/>
</dbReference>